<gene>
    <name evidence="3" type="ORF">HU230_38760</name>
</gene>
<sequence length="386" mass="41920">MAIRTSAAAPAAALSLGLLLAPVATHPMAGVALSSLASAVVDGFVSPAIAEPAALTSEQSAALKTYDNALKNFVSILRQRRAQIDSRQSLPDLPGQALYLARVEMMSAYKDLTDALPSRIGRPNRFGIPPAYFDADNEPLLDEYRKLFDLMEAPPANAQSSETPFRDVVELATVIARVRGLDAADAAVAGRISLGLFFAETSGKQNAGNARSNTYKGSLQTGPSEDRNGRKKWAAIKQSIAALDPALSRRDDMEEARVGNLDHRFNHWTAVRDALMNEHADIFPQVPAIAKALPNPIDQMKLFELIQIIPSPTRSALKSGDLVNYRISEPRIMGYLRNNSVFAFGRADRARTSASFREILDAMWLFSPKFEQALAKFAEIKAGKPG</sequence>
<dbReference type="RefSeq" id="WP_176534429.1">
    <property type="nucleotide sequence ID" value="NZ_CP088022.1"/>
</dbReference>
<feature type="chain" id="PRO_5037698509" description="DUF885 domain-containing protein" evidence="2">
    <location>
        <begin position="30"/>
        <end position="386"/>
    </location>
</feature>
<comment type="caution">
    <text evidence="3">The sequence shown here is derived from an EMBL/GenBank/DDBJ whole genome shotgun (WGS) entry which is preliminary data.</text>
</comment>
<evidence type="ECO:0000256" key="1">
    <source>
        <dbReference type="SAM" id="MobiDB-lite"/>
    </source>
</evidence>
<evidence type="ECO:0000313" key="3">
    <source>
        <dbReference type="EMBL" id="NVL11499.1"/>
    </source>
</evidence>
<feature type="compositionally biased region" description="Polar residues" evidence="1">
    <location>
        <begin position="206"/>
        <end position="223"/>
    </location>
</feature>
<protein>
    <recommendedName>
        <fullName evidence="4">DUF885 domain-containing protein</fullName>
    </recommendedName>
</protein>
<organism evidence="3">
    <name type="scientific">Bradyrhizobium quebecense</name>
    <dbReference type="NCBI Taxonomy" id="2748629"/>
    <lineage>
        <taxon>Bacteria</taxon>
        <taxon>Pseudomonadati</taxon>
        <taxon>Pseudomonadota</taxon>
        <taxon>Alphaproteobacteria</taxon>
        <taxon>Hyphomicrobiales</taxon>
        <taxon>Nitrobacteraceae</taxon>
        <taxon>Bradyrhizobium</taxon>
    </lineage>
</organism>
<dbReference type="AlphaFoldDB" id="A0A973WUT7"/>
<evidence type="ECO:0008006" key="4">
    <source>
        <dbReference type="Google" id="ProtNLM"/>
    </source>
</evidence>
<feature type="signal peptide" evidence="2">
    <location>
        <begin position="1"/>
        <end position="29"/>
    </location>
</feature>
<accession>A0A973WUT7</accession>
<evidence type="ECO:0000256" key="2">
    <source>
        <dbReference type="SAM" id="SignalP"/>
    </source>
</evidence>
<feature type="region of interest" description="Disordered" evidence="1">
    <location>
        <begin position="206"/>
        <end position="230"/>
    </location>
</feature>
<reference evidence="3" key="1">
    <citation type="submission" date="2020-06" db="EMBL/GenBank/DDBJ databases">
        <title>Whole Genome Sequence of Bradyrhizobium sp. Strain 66S1MB.</title>
        <authorList>
            <person name="Bromfield E."/>
            <person name="Cloutier S."/>
        </authorList>
    </citation>
    <scope>NUCLEOTIDE SEQUENCE</scope>
    <source>
        <strain evidence="3">66S1MB</strain>
    </source>
</reference>
<dbReference type="EMBL" id="JABWSX010000001">
    <property type="protein sequence ID" value="NVL11499.1"/>
    <property type="molecule type" value="Genomic_DNA"/>
</dbReference>
<name>A0A973WUT7_9BRAD</name>
<proteinExistence type="predicted"/>
<keyword evidence="2" id="KW-0732">Signal</keyword>